<dbReference type="PANTHER" id="PTHR43371:SF1">
    <property type="entry name" value="RIBONUCLEOSIDE-DIPHOSPHATE REDUCTASE"/>
    <property type="match status" value="1"/>
</dbReference>
<organism evidence="12 13">
    <name type="scientific">Methylibium petroleiphilum (strain ATCC BAA-1232 / LMG 22953 / PM1)</name>
    <dbReference type="NCBI Taxonomy" id="420662"/>
    <lineage>
        <taxon>Bacteria</taxon>
        <taxon>Pseudomonadati</taxon>
        <taxon>Pseudomonadota</taxon>
        <taxon>Betaproteobacteria</taxon>
        <taxon>Burkholderiales</taxon>
        <taxon>Sphaerotilaceae</taxon>
        <taxon>Methylibium</taxon>
    </lineage>
</organism>
<comment type="similarity">
    <text evidence="2 10">Belongs to the ribonucleoside diphosphate reductase class-2 family.</text>
</comment>
<dbReference type="GO" id="GO:0071897">
    <property type="term" value="P:DNA biosynthetic process"/>
    <property type="evidence" value="ECO:0007669"/>
    <property type="project" value="UniProtKB-KW"/>
</dbReference>
<evidence type="ECO:0000256" key="4">
    <source>
        <dbReference type="ARBA" id="ARBA00022634"/>
    </source>
</evidence>
<evidence type="ECO:0000313" key="13">
    <source>
        <dbReference type="Proteomes" id="UP000000366"/>
    </source>
</evidence>
<comment type="catalytic activity">
    <reaction evidence="9 10">
        <text>a 2'-deoxyribonucleoside 5'-diphosphate + [thioredoxin]-disulfide + H2O = a ribonucleoside 5'-diphosphate + [thioredoxin]-dithiol</text>
        <dbReference type="Rhea" id="RHEA:23252"/>
        <dbReference type="Rhea" id="RHEA-COMP:10698"/>
        <dbReference type="Rhea" id="RHEA-COMP:10700"/>
        <dbReference type="ChEBI" id="CHEBI:15377"/>
        <dbReference type="ChEBI" id="CHEBI:29950"/>
        <dbReference type="ChEBI" id="CHEBI:50058"/>
        <dbReference type="ChEBI" id="CHEBI:57930"/>
        <dbReference type="ChEBI" id="CHEBI:73316"/>
        <dbReference type="EC" id="1.17.4.1"/>
    </reaction>
</comment>
<dbReference type="NCBIfam" id="TIGR02504">
    <property type="entry name" value="NrdJ_Z"/>
    <property type="match status" value="1"/>
</dbReference>
<keyword evidence="7" id="KW-1015">Disulfide bond</keyword>
<dbReference type="PANTHER" id="PTHR43371">
    <property type="entry name" value="VITAMIN B12-DEPENDENT RIBONUCLEOTIDE REDUCTASE"/>
    <property type="match status" value="1"/>
</dbReference>
<evidence type="ECO:0000256" key="10">
    <source>
        <dbReference type="RuleBase" id="RU364064"/>
    </source>
</evidence>
<sequence length="862" mass="94260">MNMNDLPLNAFEPQQVTVDTLLEKYAKGDEQTAVEIFARVSKGIAQAEKPELREHFEKVFFDNMQAGAIGAGRIMSAGGSEIRATLANCFVQPVGDAVMGQDDDGYPGIYVALLQAAETMRRGGGVGYDFSRIRPKGAFVKGTHSSASGPCSYMDVFDKSCKTVESAGSRRGAQMGVLRIDHPDVMEFITAKREEGRWNNFNVSVGIVEGFMEAVVAGGDWELVHKAEPGKEQKDAGAYRRADGLWVYSKVPAKQIFDTIMRSTYDFAEPGILFIDNMNKDNNLRYCERIEATNPCAEEPLPPYGCCDLGPVILPRFVRDPFTPAARFDFEAYRAAVAVQVRFLDNVLDVTHWPLEQQEQESRNKRRIGVGYTGLGDTLIMLGLRYNSDEGRAKAVEITREMRDAAYLASVDLAKEKGRFPLFNAEKYLEEGTFASRLPEHIKAAIREHGIRNSHLLAIAPTGTVSLAFADNASGGIEPAFSLAYNRKKRTKDGGHTFYAVKDHAFRVFSETVCEPALRDGLIDAVCNYKDSFVVGGQTYQVKDVLPASFVTALDMTAAEHLQMMKDVQPYIDTSISKTVNVPADYPYDDFKGLYLAAWQAGLKGLSTYRPNATLGSVLSVGAPAPAPAAAAPAVTPDDDPLRKQFESRPEGELEGVTSKVDYWTHEGKQSVYLTVNYQRVEGVLGGETVVIERPVEFFMPAGQLGEGQQWISSNMRLLSMVARSGGSIAKALANMRKIIWDKGPVRCGYVEKDDGAKAPRFHDSEVAAIGYALQRILHNRGFLDVSGNQVPVRKLAERLARRDAEFGVATSETDEATTAAAKNAPVLNGAGKKCPECGAHEVHRVDGCSKCFNCGAIGSCG</sequence>
<dbReference type="eggNOG" id="COG0209">
    <property type="taxonomic scope" value="Bacteria"/>
</dbReference>
<dbReference type="AlphaFoldDB" id="A2SNM1"/>
<dbReference type="GO" id="GO:0031419">
    <property type="term" value="F:cobalamin binding"/>
    <property type="evidence" value="ECO:0007669"/>
    <property type="project" value="UniProtKB-KW"/>
</dbReference>
<evidence type="ECO:0000259" key="11">
    <source>
        <dbReference type="Pfam" id="PF02867"/>
    </source>
</evidence>
<protein>
    <recommendedName>
        <fullName evidence="10">Vitamin B12-dependent ribonucleotide reductase</fullName>
        <ecNumber evidence="10">1.17.4.1</ecNumber>
    </recommendedName>
</protein>
<dbReference type="InterPro" id="IPR013344">
    <property type="entry name" value="RNR_NrdJ/NrdZ"/>
</dbReference>
<keyword evidence="8 10" id="KW-0170">Cobalt</keyword>
<accession>A2SNM1</accession>
<evidence type="ECO:0000313" key="12">
    <source>
        <dbReference type="EMBL" id="ABM97160.1"/>
    </source>
</evidence>
<geneLocation type="plasmid" evidence="12 13">
    <name>RPME01</name>
</geneLocation>
<dbReference type="Gene3D" id="3.20.70.20">
    <property type="match status" value="1"/>
</dbReference>
<name>A2SNM1_METPP</name>
<dbReference type="Proteomes" id="UP000000366">
    <property type="component" value="Plasmid RPME01"/>
</dbReference>
<dbReference type="Pfam" id="PF02867">
    <property type="entry name" value="Ribonuc_red_lgC"/>
    <property type="match status" value="1"/>
</dbReference>
<comment type="cofactor">
    <cofactor evidence="1 10">
        <name>adenosylcob(III)alamin</name>
        <dbReference type="ChEBI" id="CHEBI:18408"/>
    </cofactor>
</comment>
<dbReference type="RefSeq" id="WP_011831748.1">
    <property type="nucleotide sequence ID" value="NC_008826.1"/>
</dbReference>
<dbReference type="GO" id="GO:0004748">
    <property type="term" value="F:ribonucleoside-diphosphate reductase activity, thioredoxin disulfide as acceptor"/>
    <property type="evidence" value="ECO:0007669"/>
    <property type="project" value="UniProtKB-EC"/>
</dbReference>
<evidence type="ECO:0000256" key="8">
    <source>
        <dbReference type="ARBA" id="ARBA00023285"/>
    </source>
</evidence>
<dbReference type="CDD" id="cd02888">
    <property type="entry name" value="RNR_II_dimer"/>
    <property type="match status" value="1"/>
</dbReference>
<dbReference type="InterPro" id="IPR000788">
    <property type="entry name" value="RNR_lg_C"/>
</dbReference>
<keyword evidence="6 10" id="KW-0560">Oxidoreductase</keyword>
<evidence type="ECO:0000256" key="7">
    <source>
        <dbReference type="ARBA" id="ARBA00023157"/>
    </source>
</evidence>
<evidence type="ECO:0000256" key="2">
    <source>
        <dbReference type="ARBA" id="ARBA00007405"/>
    </source>
</evidence>
<keyword evidence="13" id="KW-1185">Reference proteome</keyword>
<evidence type="ECO:0000256" key="5">
    <source>
        <dbReference type="ARBA" id="ARBA00022741"/>
    </source>
</evidence>
<dbReference type="HOGENOM" id="CLU_000404_2_0_4"/>
<feature type="domain" description="Ribonucleotide reductase large subunit C-terminal" evidence="11">
    <location>
        <begin position="88"/>
        <end position="609"/>
    </location>
</feature>
<dbReference type="SUPFAM" id="SSF51998">
    <property type="entry name" value="PFL-like glycyl radical enzymes"/>
    <property type="match status" value="1"/>
</dbReference>
<gene>
    <name evidence="12" type="ordered locus">Mpe_B0385</name>
</gene>
<proteinExistence type="inferred from homology"/>
<dbReference type="GO" id="GO:0000166">
    <property type="term" value="F:nucleotide binding"/>
    <property type="evidence" value="ECO:0007669"/>
    <property type="project" value="UniProtKB-KW"/>
</dbReference>
<evidence type="ECO:0000256" key="1">
    <source>
        <dbReference type="ARBA" id="ARBA00001922"/>
    </source>
</evidence>
<evidence type="ECO:0000256" key="3">
    <source>
        <dbReference type="ARBA" id="ARBA00022628"/>
    </source>
</evidence>
<dbReference type="KEGG" id="mpt:Mpe_B0385"/>
<evidence type="ECO:0000256" key="6">
    <source>
        <dbReference type="ARBA" id="ARBA00023002"/>
    </source>
</evidence>
<keyword evidence="3 10" id="KW-0846">Cobalamin</keyword>
<dbReference type="PRINTS" id="PR01183">
    <property type="entry name" value="RIBORDTASEM1"/>
</dbReference>
<keyword evidence="12" id="KW-0614">Plasmid</keyword>
<comment type="function">
    <text evidence="10">Catalyzes the reduction of ribonucleotides to deoxyribonucleotides. May function to provide a pool of deoxyribonucleotide precursors for DNA repair during oxygen limitation and/or for immediate growth after restoration of oxygen.</text>
</comment>
<keyword evidence="5 10" id="KW-0547">Nucleotide-binding</keyword>
<evidence type="ECO:0000256" key="9">
    <source>
        <dbReference type="ARBA" id="ARBA00047754"/>
    </source>
</evidence>
<dbReference type="EC" id="1.17.4.1" evidence="10"/>
<dbReference type="EMBL" id="CP000556">
    <property type="protein sequence ID" value="ABM97160.1"/>
    <property type="molecule type" value="Genomic_DNA"/>
</dbReference>
<dbReference type="InterPro" id="IPR050862">
    <property type="entry name" value="RdRp_reductase_class-2"/>
</dbReference>
<reference evidence="12 13" key="1">
    <citation type="journal article" date="2007" name="J. Bacteriol.">
        <title>Whole-genome analysis of the methyl tert-butyl ether-degrading beta-proteobacterium Methylibium petroleiphilum PM1.</title>
        <authorList>
            <person name="Kane S.R."/>
            <person name="Chakicherla A.Y."/>
            <person name="Chain P.S.G."/>
            <person name="Schmidt R."/>
            <person name="Shin M.W."/>
            <person name="Legler T.C."/>
            <person name="Scow K.M."/>
            <person name="Larimer F.W."/>
            <person name="Lucas S.M."/>
            <person name="Richardson P.M."/>
            <person name="Hristova K.R."/>
        </authorList>
    </citation>
    <scope>NUCLEOTIDE SEQUENCE [LARGE SCALE GENOMIC DNA]</scope>
    <source>
        <strain evidence="13">ATCC BAA-1232 / LMG 22953 / PM1</strain>
        <plasmid evidence="12 13">RPME01</plasmid>
    </source>
</reference>
<keyword evidence="4 10" id="KW-0237">DNA synthesis</keyword>